<dbReference type="AlphaFoldDB" id="A0A1G2BKW8"/>
<dbReference type="CDD" id="cd24049">
    <property type="entry name" value="ASKHA_NBD_PilM"/>
    <property type="match status" value="1"/>
</dbReference>
<dbReference type="InterPro" id="IPR050696">
    <property type="entry name" value="FtsA/MreB"/>
</dbReference>
<comment type="caution">
    <text evidence="2">The sequence shown here is derived from an EMBL/GenBank/DDBJ whole genome shotgun (WGS) entry which is preliminary data.</text>
</comment>
<dbReference type="Proteomes" id="UP000177817">
    <property type="component" value="Unassembled WGS sequence"/>
</dbReference>
<dbReference type="PANTHER" id="PTHR32432:SF3">
    <property type="entry name" value="ETHANOLAMINE UTILIZATION PROTEIN EUTJ"/>
    <property type="match status" value="1"/>
</dbReference>
<keyword evidence="1" id="KW-0472">Membrane</keyword>
<dbReference type="InterPro" id="IPR043129">
    <property type="entry name" value="ATPase_NBD"/>
</dbReference>
<dbReference type="SUPFAM" id="SSF53067">
    <property type="entry name" value="Actin-like ATPase domain"/>
    <property type="match status" value="1"/>
</dbReference>
<gene>
    <name evidence="2" type="ORF">A2677_03420</name>
</gene>
<keyword evidence="1" id="KW-1133">Transmembrane helix</keyword>
<evidence type="ECO:0000313" key="2">
    <source>
        <dbReference type="EMBL" id="OGY89863.1"/>
    </source>
</evidence>
<dbReference type="PANTHER" id="PTHR32432">
    <property type="entry name" value="CELL DIVISION PROTEIN FTSA-RELATED"/>
    <property type="match status" value="1"/>
</dbReference>
<dbReference type="Gene3D" id="3.30.1490.300">
    <property type="match status" value="1"/>
</dbReference>
<evidence type="ECO:0008006" key="4">
    <source>
        <dbReference type="Google" id="ProtNLM"/>
    </source>
</evidence>
<dbReference type="EMBL" id="MHKK01000022">
    <property type="protein sequence ID" value="OGY89863.1"/>
    <property type="molecule type" value="Genomic_DNA"/>
</dbReference>
<reference evidence="2 3" key="1">
    <citation type="journal article" date="2016" name="Nat. Commun.">
        <title>Thousands of microbial genomes shed light on interconnected biogeochemical processes in an aquifer system.</title>
        <authorList>
            <person name="Anantharaman K."/>
            <person name="Brown C.T."/>
            <person name="Hug L.A."/>
            <person name="Sharon I."/>
            <person name="Castelle C.J."/>
            <person name="Probst A.J."/>
            <person name="Thomas B.C."/>
            <person name="Singh A."/>
            <person name="Wilkins M.J."/>
            <person name="Karaoz U."/>
            <person name="Brodie E.L."/>
            <person name="Williams K.H."/>
            <person name="Hubbard S.S."/>
            <person name="Banfield J.F."/>
        </authorList>
    </citation>
    <scope>NUCLEOTIDE SEQUENCE [LARGE SCALE GENOMIC DNA]</scope>
</reference>
<feature type="transmembrane region" description="Helical" evidence="1">
    <location>
        <begin position="383"/>
        <end position="403"/>
    </location>
</feature>
<dbReference type="Gene3D" id="3.30.420.40">
    <property type="match status" value="2"/>
</dbReference>
<evidence type="ECO:0000256" key="1">
    <source>
        <dbReference type="SAM" id="Phobius"/>
    </source>
</evidence>
<sequence length="621" mass="68473">MKRTVAINFSDYSIEALELDQEKRQLIVKAQSRITLAPGIIENGKIIQYDICAAAVQQLLANAQPSPVEGHDIAITIPESRMFAQTFSLPRSIPQQQVPSALFSEARESMPLDVKAVAADFRLTGRTDTADQYLFAATYDELVKEYVLFFQKLRLKVTLITMESLALGAAVLDETVDETVLLLDIGARTTIASIFQKGELRESININIAGNAITAALAEKLRLALEEAEQRKITMGLTPGTDGGAEMLVIQGQLQPLKDELATFIRYYEQRSGDLVDRIMLSGGTASMVGLSDYFAANLNRPTVAAEALPLFAVDRDRTMLPKFLVVLGLARIAMGGRQERINFLEHKEKDWQPTKKAIRGTVATGSVGSAVSKRAMPSRKRLLLLAAVLVLAGGLVGFLWWLRSSSSVKFPVANLPESESAPQVVIVARPFAEVTNGRQVSFTFWASLQPDPAHPGDIPGRIENLSPRATVAYDDAILDYVRRTLTAAGTTVTDDALQQGLREYLSDQVWQEKQALLQQTARNEGLRVLDDYASKEIVTAEALTETKADGSTVRQLNFSLVFRALLVKESAFAPLEQQQVADFQELNPGWVPTRRQYRMKLEEGSTRVLVSALYTFLQQP</sequence>
<name>A0A1G2BKW8_9BACT</name>
<keyword evidence="1" id="KW-0812">Transmembrane</keyword>
<proteinExistence type="predicted"/>
<dbReference type="InterPro" id="IPR005883">
    <property type="entry name" value="PilM"/>
</dbReference>
<organism evidence="2 3">
    <name type="scientific">Candidatus Komeilibacteria bacterium RIFCSPHIGHO2_01_FULL_52_14</name>
    <dbReference type="NCBI Taxonomy" id="1798549"/>
    <lineage>
        <taxon>Bacteria</taxon>
        <taxon>Candidatus Komeiliibacteriota</taxon>
    </lineage>
</organism>
<dbReference type="Pfam" id="PF11104">
    <property type="entry name" value="PilM_2"/>
    <property type="match status" value="1"/>
</dbReference>
<protein>
    <recommendedName>
        <fullName evidence="4">SHS2 domain-containing protein</fullName>
    </recommendedName>
</protein>
<evidence type="ECO:0000313" key="3">
    <source>
        <dbReference type="Proteomes" id="UP000177817"/>
    </source>
</evidence>
<accession>A0A1G2BKW8</accession>